<dbReference type="PROSITE" id="PS50931">
    <property type="entry name" value="HTH_LYSR"/>
    <property type="match status" value="1"/>
</dbReference>
<gene>
    <name evidence="6" type="ORF">ACFQV2_34830</name>
</gene>
<evidence type="ECO:0000313" key="7">
    <source>
        <dbReference type="Proteomes" id="UP001596512"/>
    </source>
</evidence>
<organism evidence="6 7">
    <name type="scientific">Actinokineospora soli</name>
    <dbReference type="NCBI Taxonomy" id="1048753"/>
    <lineage>
        <taxon>Bacteria</taxon>
        <taxon>Bacillati</taxon>
        <taxon>Actinomycetota</taxon>
        <taxon>Actinomycetes</taxon>
        <taxon>Pseudonocardiales</taxon>
        <taxon>Pseudonocardiaceae</taxon>
        <taxon>Actinokineospora</taxon>
    </lineage>
</organism>
<dbReference type="Gene3D" id="1.10.10.10">
    <property type="entry name" value="Winged helix-like DNA-binding domain superfamily/Winged helix DNA-binding domain"/>
    <property type="match status" value="1"/>
</dbReference>
<evidence type="ECO:0000259" key="5">
    <source>
        <dbReference type="PROSITE" id="PS50931"/>
    </source>
</evidence>
<comment type="caution">
    <text evidence="6">The sequence shown here is derived from an EMBL/GenBank/DDBJ whole genome shotgun (WGS) entry which is preliminary data.</text>
</comment>
<dbReference type="Pfam" id="PF00126">
    <property type="entry name" value="HTH_1"/>
    <property type="match status" value="1"/>
</dbReference>
<keyword evidence="4" id="KW-0804">Transcription</keyword>
<sequence length="82" mass="8919">MELRHLNVVVTAAESGSVRRAAPALGMSQAALLAQLRRIETALGGALLRRDGDQLVPTDLGRDFVERARELLARFEALITHS</sequence>
<reference evidence="7" key="1">
    <citation type="journal article" date="2019" name="Int. J. Syst. Evol. Microbiol.">
        <title>The Global Catalogue of Microorganisms (GCM) 10K type strain sequencing project: providing services to taxonomists for standard genome sequencing and annotation.</title>
        <authorList>
            <consortium name="The Broad Institute Genomics Platform"/>
            <consortium name="The Broad Institute Genome Sequencing Center for Infectious Disease"/>
            <person name="Wu L."/>
            <person name="Ma J."/>
        </authorList>
    </citation>
    <scope>NUCLEOTIDE SEQUENCE [LARGE SCALE GENOMIC DNA]</scope>
    <source>
        <strain evidence="7">JCM 17695</strain>
    </source>
</reference>
<protein>
    <submittedName>
        <fullName evidence="6">LysR family transcriptional regulator</fullName>
    </submittedName>
</protein>
<feature type="domain" description="HTH lysR-type" evidence="5">
    <location>
        <begin position="1"/>
        <end position="58"/>
    </location>
</feature>
<dbReference type="SUPFAM" id="SSF46785">
    <property type="entry name" value="Winged helix' DNA-binding domain"/>
    <property type="match status" value="1"/>
</dbReference>
<dbReference type="PANTHER" id="PTHR30346:SF30">
    <property type="entry name" value="SMALL NEUTRAL PROTEASE REGULATORY PROTEIN"/>
    <property type="match status" value="1"/>
</dbReference>
<keyword evidence="7" id="KW-1185">Reference proteome</keyword>
<dbReference type="EMBL" id="JBHTEY010000004">
    <property type="protein sequence ID" value="MFC7617816.1"/>
    <property type="molecule type" value="Genomic_DNA"/>
</dbReference>
<evidence type="ECO:0000256" key="3">
    <source>
        <dbReference type="ARBA" id="ARBA00023125"/>
    </source>
</evidence>
<dbReference type="Proteomes" id="UP001596512">
    <property type="component" value="Unassembled WGS sequence"/>
</dbReference>
<dbReference type="InterPro" id="IPR000847">
    <property type="entry name" value="LysR_HTH_N"/>
</dbReference>
<dbReference type="InterPro" id="IPR036390">
    <property type="entry name" value="WH_DNA-bd_sf"/>
</dbReference>
<evidence type="ECO:0000256" key="1">
    <source>
        <dbReference type="ARBA" id="ARBA00009437"/>
    </source>
</evidence>
<dbReference type="PANTHER" id="PTHR30346">
    <property type="entry name" value="TRANSCRIPTIONAL DUAL REGULATOR HCAR-RELATED"/>
    <property type="match status" value="1"/>
</dbReference>
<proteinExistence type="inferred from homology"/>
<evidence type="ECO:0000256" key="2">
    <source>
        <dbReference type="ARBA" id="ARBA00023015"/>
    </source>
</evidence>
<evidence type="ECO:0000256" key="4">
    <source>
        <dbReference type="ARBA" id="ARBA00023163"/>
    </source>
</evidence>
<keyword evidence="3" id="KW-0238">DNA-binding</keyword>
<dbReference type="InterPro" id="IPR036388">
    <property type="entry name" value="WH-like_DNA-bd_sf"/>
</dbReference>
<evidence type="ECO:0000313" key="6">
    <source>
        <dbReference type="EMBL" id="MFC7617816.1"/>
    </source>
</evidence>
<comment type="similarity">
    <text evidence="1">Belongs to the LysR transcriptional regulatory family.</text>
</comment>
<keyword evidence="2" id="KW-0805">Transcription regulation</keyword>
<accession>A0ABW2TWY5</accession>
<name>A0ABW2TWY5_9PSEU</name>